<dbReference type="RefSeq" id="WP_042543045.1">
    <property type="nucleotide sequence ID" value="NZ_JXSQ01000003.1"/>
</dbReference>
<evidence type="ECO:0000256" key="1">
    <source>
        <dbReference type="SAM" id="MobiDB-lite"/>
    </source>
</evidence>
<evidence type="ECO:0000259" key="3">
    <source>
        <dbReference type="Pfam" id="PF07853"/>
    </source>
</evidence>
<evidence type="ECO:0000313" key="4">
    <source>
        <dbReference type="EMBL" id="KIP53318.1"/>
    </source>
</evidence>
<feature type="transmembrane region" description="Helical" evidence="2">
    <location>
        <begin position="154"/>
        <end position="174"/>
    </location>
</feature>
<accession>A0A0D0IUQ0</accession>
<dbReference type="Pfam" id="PF07853">
    <property type="entry name" value="DUF1648"/>
    <property type="match status" value="1"/>
</dbReference>
<evidence type="ECO:0000313" key="5">
    <source>
        <dbReference type="Proteomes" id="UP000032120"/>
    </source>
</evidence>
<feature type="compositionally biased region" description="Low complexity" evidence="1">
    <location>
        <begin position="353"/>
        <end position="365"/>
    </location>
</feature>
<feature type="region of interest" description="Disordered" evidence="1">
    <location>
        <begin position="1"/>
        <end position="20"/>
    </location>
</feature>
<gene>
    <name evidence="4" type="ORF">SD72_03485</name>
</gene>
<proteinExistence type="predicted"/>
<name>A0A0D0IUQ0_9MICO</name>
<feature type="transmembrane region" description="Helical" evidence="2">
    <location>
        <begin position="238"/>
        <end position="259"/>
    </location>
</feature>
<organism evidence="4 5">
    <name type="scientific">Leucobacter komagatae</name>
    <dbReference type="NCBI Taxonomy" id="55969"/>
    <lineage>
        <taxon>Bacteria</taxon>
        <taxon>Bacillati</taxon>
        <taxon>Actinomycetota</taxon>
        <taxon>Actinomycetes</taxon>
        <taxon>Micrococcales</taxon>
        <taxon>Microbacteriaceae</taxon>
        <taxon>Leucobacter</taxon>
    </lineage>
</organism>
<dbReference type="InterPro" id="IPR012867">
    <property type="entry name" value="DUF1648"/>
</dbReference>
<evidence type="ECO:0000256" key="2">
    <source>
        <dbReference type="SAM" id="Phobius"/>
    </source>
</evidence>
<keyword evidence="2" id="KW-0812">Transmembrane</keyword>
<dbReference type="EMBL" id="JXSQ01000003">
    <property type="protein sequence ID" value="KIP53318.1"/>
    <property type="molecule type" value="Genomic_DNA"/>
</dbReference>
<feature type="transmembrane region" description="Helical" evidence="2">
    <location>
        <begin position="30"/>
        <end position="50"/>
    </location>
</feature>
<keyword evidence="2" id="KW-1133">Transmembrane helix</keyword>
<keyword evidence="5" id="KW-1185">Reference proteome</keyword>
<feature type="domain" description="DUF1648" evidence="3">
    <location>
        <begin position="39"/>
        <end position="82"/>
    </location>
</feature>
<dbReference type="OrthoDB" id="3178004at2"/>
<feature type="compositionally biased region" description="Low complexity" evidence="1">
    <location>
        <begin position="1"/>
        <end position="12"/>
    </location>
</feature>
<feature type="transmembrane region" description="Helical" evidence="2">
    <location>
        <begin position="212"/>
        <end position="232"/>
    </location>
</feature>
<feature type="region of interest" description="Disordered" evidence="1">
    <location>
        <begin position="353"/>
        <end position="373"/>
    </location>
</feature>
<feature type="transmembrane region" description="Helical" evidence="2">
    <location>
        <begin position="70"/>
        <end position="97"/>
    </location>
</feature>
<dbReference type="AlphaFoldDB" id="A0A0D0IUQ0"/>
<feature type="transmembrane region" description="Helical" evidence="2">
    <location>
        <begin position="118"/>
        <end position="142"/>
    </location>
</feature>
<keyword evidence="2" id="KW-0472">Membrane</keyword>
<sequence>MSAQASSPAEPAEPAEHPELPRARTAARVIGLYIPLGLVVTEVMVFLLWLPRLPDEVAVHWNGAGVADGFASPILSLVMFPLSGLIIASLFFTTKVFDLQAKLSPSRGRDVWGPINRILPAIILSSAVGIFLLGMITTWLQLDLADGRDLAPNAAAMIVPWAIAVPVGALAYFAQPKLVVRADVAADRGEPLELARQERVAWLGTVAASKPYLWVMASALVVVVASLIFSLSLRPLSLAVLVVNIAALVLVLVLTVTGLRFNVRIDERGFEARSFIGWPVVRATAANVADVAVGDVDPFGEFGGWGLRLSVDGKVGIVMRRGEGLRIERRTGRPIVVTLDDADTAAAALATAAQSAHTQHTQQTQNPGDHHES</sequence>
<dbReference type="Proteomes" id="UP000032120">
    <property type="component" value="Unassembled WGS sequence"/>
</dbReference>
<reference evidence="4 5" key="1">
    <citation type="submission" date="2015-01" db="EMBL/GenBank/DDBJ databases">
        <title>Draft genome sequence of Leucobacter komagatae strain VKM ST2845.</title>
        <authorList>
            <person name="Karlyshev A.V."/>
            <person name="Kudryashova E.B."/>
        </authorList>
    </citation>
    <scope>NUCLEOTIDE SEQUENCE [LARGE SCALE GENOMIC DNA]</scope>
    <source>
        <strain evidence="4 5">VKM ST2845</strain>
    </source>
</reference>
<protein>
    <recommendedName>
        <fullName evidence="3">DUF1648 domain-containing protein</fullName>
    </recommendedName>
</protein>
<comment type="caution">
    <text evidence="4">The sequence shown here is derived from an EMBL/GenBank/DDBJ whole genome shotgun (WGS) entry which is preliminary data.</text>
</comment>